<keyword evidence="2" id="KW-1185">Reference proteome</keyword>
<name>A0A8T0Y426_PANVG</name>
<organism evidence="1 2">
    <name type="scientific">Panicum virgatum</name>
    <name type="common">Blackwell switchgrass</name>
    <dbReference type="NCBI Taxonomy" id="38727"/>
    <lineage>
        <taxon>Eukaryota</taxon>
        <taxon>Viridiplantae</taxon>
        <taxon>Streptophyta</taxon>
        <taxon>Embryophyta</taxon>
        <taxon>Tracheophyta</taxon>
        <taxon>Spermatophyta</taxon>
        <taxon>Magnoliopsida</taxon>
        <taxon>Liliopsida</taxon>
        <taxon>Poales</taxon>
        <taxon>Poaceae</taxon>
        <taxon>PACMAD clade</taxon>
        <taxon>Panicoideae</taxon>
        <taxon>Panicodae</taxon>
        <taxon>Paniceae</taxon>
        <taxon>Panicinae</taxon>
        <taxon>Panicum</taxon>
        <taxon>Panicum sect. Hiantes</taxon>
    </lineage>
</organism>
<sequence length="357" mass="39810">MVYGSIGRYRHPVTTLHRINPWRCFYPTTQQALAAAENSNGVTVEDARLPRAAISFYDPVEEETIGDRHFASLGSSSSNGIISMHPDGNTFLYDGASRGLRVMPAPHSPKNSSVFLTVGDGLYILEKNPGADEEDHSFEALIHHAPSDGRRFTDENWYWRSLPPPSYAYEDYECQKVGDYYDGRDPYGIRAYAVVGDSQIWISTRGGGTFSFDTTSGGVWSEAGDWALPFYGRVEYAPELGLWFGFTSEGRQLPQFAAYDLGAASPTSPPVLRKVWDELAQPPPPRWVPLMGFLLPLGGGKFWVARMFDLAHKGWCRGKSGNDYLDVEVVRGSRGALRMIRHKSRRYSVGCTFAELL</sequence>
<dbReference type="InterPro" id="IPR012871">
    <property type="entry name" value="DUF1668_ORYSA"/>
</dbReference>
<protein>
    <submittedName>
        <fullName evidence="1">Uncharacterized protein</fullName>
    </submittedName>
</protein>
<comment type="caution">
    <text evidence="1">The sequence shown here is derived from an EMBL/GenBank/DDBJ whole genome shotgun (WGS) entry which is preliminary data.</text>
</comment>
<dbReference type="OrthoDB" id="591192at2759"/>
<dbReference type="PANTHER" id="PTHR33085:SF13">
    <property type="entry name" value="DUF295 DOMAIN-CONTAINING PROTEIN"/>
    <property type="match status" value="1"/>
</dbReference>
<evidence type="ECO:0000313" key="1">
    <source>
        <dbReference type="EMBL" id="KAG2662129.1"/>
    </source>
</evidence>
<dbReference type="Pfam" id="PF07893">
    <property type="entry name" value="DUF1668"/>
    <property type="match status" value="1"/>
</dbReference>
<reference evidence="1" key="1">
    <citation type="submission" date="2020-05" db="EMBL/GenBank/DDBJ databases">
        <title>WGS assembly of Panicum virgatum.</title>
        <authorList>
            <person name="Lovell J.T."/>
            <person name="Jenkins J."/>
            <person name="Shu S."/>
            <person name="Juenger T.E."/>
            <person name="Schmutz J."/>
        </authorList>
    </citation>
    <scope>NUCLEOTIDE SEQUENCE</scope>
    <source>
        <strain evidence="1">AP13</strain>
    </source>
</reference>
<gene>
    <name evidence="1" type="ORF">PVAP13_1KG528000</name>
</gene>
<dbReference type="AlphaFoldDB" id="A0A8T0Y426"/>
<dbReference type="PANTHER" id="PTHR33085">
    <property type="entry name" value="OS12G0113100 PROTEIN-RELATED"/>
    <property type="match status" value="1"/>
</dbReference>
<dbReference type="Proteomes" id="UP000823388">
    <property type="component" value="Chromosome 1K"/>
</dbReference>
<dbReference type="EMBL" id="CM029037">
    <property type="protein sequence ID" value="KAG2662129.1"/>
    <property type="molecule type" value="Genomic_DNA"/>
</dbReference>
<evidence type="ECO:0000313" key="2">
    <source>
        <dbReference type="Proteomes" id="UP000823388"/>
    </source>
</evidence>
<proteinExistence type="predicted"/>
<accession>A0A8T0Y426</accession>